<evidence type="ECO:0000313" key="6">
    <source>
        <dbReference type="Proteomes" id="UP000472265"/>
    </source>
</evidence>
<name>A0A671TW13_SPAAU</name>
<dbReference type="OMA" id="YYQKRCS"/>
<dbReference type="InterPro" id="IPR050776">
    <property type="entry name" value="Ank_Repeat/CDKN_Inhibitor"/>
</dbReference>
<feature type="region of interest" description="Disordered" evidence="4">
    <location>
        <begin position="240"/>
        <end position="307"/>
    </location>
</feature>
<evidence type="ECO:0000256" key="4">
    <source>
        <dbReference type="SAM" id="MobiDB-lite"/>
    </source>
</evidence>
<dbReference type="GO" id="GO:2000045">
    <property type="term" value="P:regulation of G1/S transition of mitotic cell cycle"/>
    <property type="evidence" value="ECO:0007669"/>
    <property type="project" value="TreeGrafter"/>
</dbReference>
<reference evidence="5" key="1">
    <citation type="submission" date="2021-04" db="EMBL/GenBank/DDBJ databases">
        <authorList>
            <consortium name="Wellcome Sanger Institute Data Sharing"/>
        </authorList>
    </citation>
    <scope>NUCLEOTIDE SEQUENCE [LARGE SCALE GENOMIC DNA]</scope>
</reference>
<dbReference type="GO" id="GO:0019901">
    <property type="term" value="F:protein kinase binding"/>
    <property type="evidence" value="ECO:0007669"/>
    <property type="project" value="TreeGrafter"/>
</dbReference>
<feature type="compositionally biased region" description="Basic and acidic residues" evidence="4">
    <location>
        <begin position="181"/>
        <end position="194"/>
    </location>
</feature>
<dbReference type="PANTHER" id="PTHR24201:SF8">
    <property type="entry name" value="CYCLIN-DEPENDENT KINASE 4 INHIBITOR B"/>
    <property type="match status" value="1"/>
</dbReference>
<feature type="repeat" description="ANK" evidence="3">
    <location>
        <begin position="84"/>
        <end position="116"/>
    </location>
</feature>
<dbReference type="GO" id="GO:0005634">
    <property type="term" value="C:nucleus"/>
    <property type="evidence" value="ECO:0007669"/>
    <property type="project" value="TreeGrafter"/>
</dbReference>
<organism evidence="5 6">
    <name type="scientific">Sparus aurata</name>
    <name type="common">Gilthead sea bream</name>
    <dbReference type="NCBI Taxonomy" id="8175"/>
    <lineage>
        <taxon>Eukaryota</taxon>
        <taxon>Metazoa</taxon>
        <taxon>Chordata</taxon>
        <taxon>Craniata</taxon>
        <taxon>Vertebrata</taxon>
        <taxon>Euteleostomi</taxon>
        <taxon>Actinopterygii</taxon>
        <taxon>Neopterygii</taxon>
        <taxon>Teleostei</taxon>
        <taxon>Neoteleostei</taxon>
        <taxon>Acanthomorphata</taxon>
        <taxon>Eupercaria</taxon>
        <taxon>Spariformes</taxon>
        <taxon>Sparidae</taxon>
        <taxon>Sparus</taxon>
    </lineage>
</organism>
<evidence type="ECO:0000313" key="5">
    <source>
        <dbReference type="Ensembl" id="ENSSAUP00010005555.1"/>
    </source>
</evidence>
<evidence type="ECO:0000256" key="3">
    <source>
        <dbReference type="PROSITE-ProRule" id="PRU00023"/>
    </source>
</evidence>
<keyword evidence="6" id="KW-1185">Reference proteome</keyword>
<dbReference type="GO" id="GO:0008285">
    <property type="term" value="P:negative regulation of cell population proliferation"/>
    <property type="evidence" value="ECO:0007669"/>
    <property type="project" value="TreeGrafter"/>
</dbReference>
<feature type="region of interest" description="Disordered" evidence="4">
    <location>
        <begin position="181"/>
        <end position="207"/>
    </location>
</feature>
<evidence type="ECO:0000256" key="2">
    <source>
        <dbReference type="ARBA" id="ARBA00023043"/>
    </source>
</evidence>
<reference evidence="5" key="3">
    <citation type="submission" date="2025-09" db="UniProtKB">
        <authorList>
            <consortium name="Ensembl"/>
        </authorList>
    </citation>
    <scope>IDENTIFICATION</scope>
</reference>
<dbReference type="Pfam" id="PF12796">
    <property type="entry name" value="Ank_2"/>
    <property type="match status" value="1"/>
</dbReference>
<keyword evidence="2 3" id="KW-0040">ANK repeat</keyword>
<dbReference type="SMART" id="SM00248">
    <property type="entry name" value="ANK"/>
    <property type="match status" value="3"/>
</dbReference>
<dbReference type="InterPro" id="IPR036770">
    <property type="entry name" value="Ankyrin_rpt-contain_sf"/>
</dbReference>
<evidence type="ECO:0000256" key="1">
    <source>
        <dbReference type="ARBA" id="ARBA00022737"/>
    </source>
</evidence>
<dbReference type="PROSITE" id="PS50297">
    <property type="entry name" value="ANK_REP_REGION"/>
    <property type="match status" value="1"/>
</dbReference>
<gene>
    <name evidence="5" type="primary">LOC115573716</name>
</gene>
<dbReference type="Gene3D" id="1.25.40.20">
    <property type="entry name" value="Ankyrin repeat-containing domain"/>
    <property type="match status" value="2"/>
</dbReference>
<dbReference type="GO" id="GO:0005737">
    <property type="term" value="C:cytoplasm"/>
    <property type="evidence" value="ECO:0007669"/>
    <property type="project" value="TreeGrafter"/>
</dbReference>
<dbReference type="SUPFAM" id="SSF48403">
    <property type="entry name" value="Ankyrin repeat"/>
    <property type="match status" value="1"/>
</dbReference>
<dbReference type="InParanoid" id="A0A671TW13"/>
<dbReference type="RefSeq" id="XP_030260476.1">
    <property type="nucleotide sequence ID" value="XM_030404616.1"/>
</dbReference>
<proteinExistence type="predicted"/>
<dbReference type="OrthoDB" id="5406014at2759"/>
<keyword evidence="1" id="KW-0677">Repeat</keyword>
<accession>A0A671TW13</accession>
<feature type="compositionally biased region" description="Basic and acidic residues" evidence="4">
    <location>
        <begin position="293"/>
        <end position="305"/>
    </location>
</feature>
<protein>
    <submittedName>
        <fullName evidence="5">Uncharacterized LOC115573716</fullName>
    </submittedName>
</protein>
<sequence length="499" mass="54692">MLKAQGKSSGRTGTKILLEAMSKDKVHLARFVLDALDGEIVDSRTEGAQTPLISSILLPDSHTRCKFVELLLHRGANVNCQDGDGRTALSYACERGYLDVVKILVQNGADPEIVDVWGNTALMYAAVEGHSPVVEFLVRAFKRLGLQIHRQNKVGNSAVAVAKFLGHTKCICALTSNSKKGREAEGGARGDAQQRLHLGGGDGGDELEREVGHLVNKLESCHHADCQLVQSCTWRLRPRMKPSRLPSMGSIEEFDRENESSSSPPQELVFSGVLTPKPPPRFPNHSPNSTHPKPGERLNLSDDRLPPLIQSCEPQKSILPSPRPSRPSAPSALGILLTPIHARKGENYPEAEKSKIPDIGVRRFHDSYYQKRCSLPTSVLSPAPPERTLAPLRKTKTVKRREASPCKAEPLQVTAPAAAASTTTFSVLSNKLLRRFTSPEFKKDVRELGEDPLSASGQMPRSETFPLGFRHPQVGSKASIDSISSVKCEFDFQFKKTNF</sequence>
<dbReference type="InterPro" id="IPR002110">
    <property type="entry name" value="Ankyrin_rpt"/>
</dbReference>
<dbReference type="AlphaFoldDB" id="A0A671TW13"/>
<dbReference type="GO" id="GO:0004861">
    <property type="term" value="F:cyclin-dependent protein serine/threonine kinase inhibitor activity"/>
    <property type="evidence" value="ECO:0007669"/>
    <property type="project" value="TreeGrafter"/>
</dbReference>
<dbReference type="GeneID" id="115573716"/>
<reference evidence="5" key="2">
    <citation type="submission" date="2025-08" db="UniProtKB">
        <authorList>
            <consortium name="Ensembl"/>
        </authorList>
    </citation>
    <scope>IDENTIFICATION</scope>
</reference>
<dbReference type="Proteomes" id="UP000472265">
    <property type="component" value="Chromosome 22"/>
</dbReference>
<dbReference type="PANTHER" id="PTHR24201">
    <property type="entry name" value="ANK_REP_REGION DOMAIN-CONTAINING PROTEIN"/>
    <property type="match status" value="1"/>
</dbReference>
<dbReference type="GeneTree" id="ENSGT00940000163025"/>
<dbReference type="PROSITE" id="PS50088">
    <property type="entry name" value="ANK_REPEAT"/>
    <property type="match status" value="1"/>
</dbReference>
<dbReference type="Ensembl" id="ENSSAUT00010005970.1">
    <property type="protein sequence ID" value="ENSSAUP00010005555.1"/>
    <property type="gene ID" value="ENSSAUG00010002807.1"/>
</dbReference>